<keyword evidence="4" id="KW-0472">Membrane</keyword>
<evidence type="ECO:0000256" key="2">
    <source>
        <dbReference type="ARBA" id="ARBA00008973"/>
    </source>
</evidence>
<dbReference type="SUPFAM" id="SSF53850">
    <property type="entry name" value="Periplasmic binding protein-like II"/>
    <property type="match status" value="1"/>
</dbReference>
<keyword evidence="3 7" id="KW-0732">Signal</keyword>
<comment type="caution">
    <text evidence="8">The sequence shown here is derived from an EMBL/GenBank/DDBJ whole genome shotgun (WGS) entry which is preliminary data.</text>
</comment>
<dbReference type="PROSITE" id="PS51257">
    <property type="entry name" value="PROKAR_LIPOPROTEIN"/>
    <property type="match status" value="1"/>
</dbReference>
<dbReference type="EMBL" id="BAABKE010000008">
    <property type="protein sequence ID" value="GAA5103292.1"/>
    <property type="molecule type" value="Genomic_DNA"/>
</dbReference>
<gene>
    <name evidence="8" type="ORF">GCM10023338_21640</name>
</gene>
<feature type="chain" id="PRO_5045946630" evidence="7">
    <location>
        <begin position="20"/>
        <end position="277"/>
    </location>
</feature>
<dbReference type="Proteomes" id="UP001500631">
    <property type="component" value="Unassembled WGS sequence"/>
</dbReference>
<evidence type="ECO:0000256" key="3">
    <source>
        <dbReference type="ARBA" id="ARBA00022729"/>
    </source>
</evidence>
<dbReference type="PANTHER" id="PTHR30429">
    <property type="entry name" value="D-METHIONINE-BINDING LIPOPROTEIN METQ"/>
    <property type="match status" value="1"/>
</dbReference>
<dbReference type="InterPro" id="IPR004872">
    <property type="entry name" value="Lipoprotein_NlpA"/>
</dbReference>
<keyword evidence="5" id="KW-0564">Palmitate</keyword>
<comment type="similarity">
    <text evidence="2">Belongs to the NlpA lipoprotein family.</text>
</comment>
<reference evidence="9" key="1">
    <citation type="journal article" date="2019" name="Int. J. Syst. Evol. Microbiol.">
        <title>The Global Catalogue of Microorganisms (GCM) 10K type strain sequencing project: providing services to taxonomists for standard genome sequencing and annotation.</title>
        <authorList>
            <consortium name="The Broad Institute Genomics Platform"/>
            <consortium name="The Broad Institute Genome Sequencing Center for Infectious Disease"/>
            <person name="Wu L."/>
            <person name="Ma J."/>
        </authorList>
    </citation>
    <scope>NUCLEOTIDE SEQUENCE [LARGE SCALE GENOMIC DNA]</scope>
    <source>
        <strain evidence="9">JCM 18424</strain>
    </source>
</reference>
<organism evidence="8 9">
    <name type="scientific">Wohlfahrtiimonas larvae</name>
    <dbReference type="NCBI Taxonomy" id="1157986"/>
    <lineage>
        <taxon>Bacteria</taxon>
        <taxon>Pseudomonadati</taxon>
        <taxon>Pseudomonadota</taxon>
        <taxon>Gammaproteobacteria</taxon>
        <taxon>Cardiobacteriales</taxon>
        <taxon>Ignatzschineriaceae</taxon>
        <taxon>Wohlfahrtiimonas</taxon>
    </lineage>
</organism>
<feature type="signal peptide" evidence="7">
    <location>
        <begin position="1"/>
        <end position="19"/>
    </location>
</feature>
<comment type="subcellular location">
    <subcellularLocation>
        <location evidence="1">Membrane</location>
        <topology evidence="1">Lipid-anchor</topology>
    </subcellularLocation>
</comment>
<keyword evidence="9" id="KW-1185">Reference proteome</keyword>
<keyword evidence="6" id="KW-0449">Lipoprotein</keyword>
<proteinExistence type="inferred from homology"/>
<evidence type="ECO:0000256" key="7">
    <source>
        <dbReference type="SAM" id="SignalP"/>
    </source>
</evidence>
<name>A0ABP9MWI6_9GAMM</name>
<dbReference type="RefSeq" id="WP_077926481.1">
    <property type="nucleotide sequence ID" value="NZ_BAABKE010000008.1"/>
</dbReference>
<dbReference type="Gene3D" id="3.40.190.10">
    <property type="entry name" value="Periplasmic binding protein-like II"/>
    <property type="match status" value="2"/>
</dbReference>
<evidence type="ECO:0000256" key="6">
    <source>
        <dbReference type="ARBA" id="ARBA00023288"/>
    </source>
</evidence>
<evidence type="ECO:0000256" key="4">
    <source>
        <dbReference type="ARBA" id="ARBA00023136"/>
    </source>
</evidence>
<dbReference type="Pfam" id="PF03180">
    <property type="entry name" value="Lipoprotein_9"/>
    <property type="match status" value="1"/>
</dbReference>
<evidence type="ECO:0000313" key="9">
    <source>
        <dbReference type="Proteomes" id="UP001500631"/>
    </source>
</evidence>
<protein>
    <submittedName>
        <fullName evidence="8">MetQ/NlpA family ABC transporter substrate-binding protein</fullName>
    </submittedName>
</protein>
<dbReference type="PANTHER" id="PTHR30429:SF0">
    <property type="entry name" value="METHIONINE-BINDING LIPOPROTEIN METQ"/>
    <property type="match status" value="1"/>
</dbReference>
<accession>A0ABP9MWI6</accession>
<evidence type="ECO:0000313" key="8">
    <source>
        <dbReference type="EMBL" id="GAA5103292.1"/>
    </source>
</evidence>
<evidence type="ECO:0000256" key="5">
    <source>
        <dbReference type="ARBA" id="ARBA00023139"/>
    </source>
</evidence>
<sequence>MFKKIAIVLGIALAVSACGNGDKAEQASNESPKKQKIVIGFGVGTYITQFDKGVRPYLEQKGYEVETKTFSHNKLIPQALKEGEVDASVHISTANMGEMNRRLQADMIVWADTPSAPQSLRSTKHTSLDVMKDGMTIGVPNDPINLERAVRILEDLDWVHVDPNVETIVFSTNAVTPNKFKVDLKPMDAAQLPRAMDDLDFAVINGNFIASKGERISDGLAIEKSPPEHLVKVAILEKNKDQQWAIDLKAAYESKEFETYIKNERLFDGFIYPSHWE</sequence>
<evidence type="ECO:0000256" key="1">
    <source>
        <dbReference type="ARBA" id="ARBA00004635"/>
    </source>
</evidence>